<protein>
    <recommendedName>
        <fullName evidence="4">Tetratricopeptide repeat protein</fullName>
    </recommendedName>
</protein>
<evidence type="ECO:0000256" key="1">
    <source>
        <dbReference type="SAM" id="MobiDB-lite"/>
    </source>
</evidence>
<dbReference type="Proteomes" id="UP000219559">
    <property type="component" value="Unassembled WGS sequence"/>
</dbReference>
<dbReference type="OrthoDB" id="594666at2"/>
<evidence type="ECO:0000313" key="2">
    <source>
        <dbReference type="EMBL" id="PCE65851.1"/>
    </source>
</evidence>
<feature type="compositionally biased region" description="Basic residues" evidence="1">
    <location>
        <begin position="170"/>
        <end position="182"/>
    </location>
</feature>
<feature type="compositionally biased region" description="Basic and acidic residues" evidence="1">
    <location>
        <begin position="261"/>
        <end position="272"/>
    </location>
</feature>
<evidence type="ECO:0008006" key="4">
    <source>
        <dbReference type="Google" id="ProtNLM"/>
    </source>
</evidence>
<feature type="compositionally biased region" description="Polar residues" evidence="1">
    <location>
        <begin position="248"/>
        <end position="257"/>
    </location>
</feature>
<feature type="compositionally biased region" description="Basic and acidic residues" evidence="1">
    <location>
        <begin position="211"/>
        <end position="224"/>
    </location>
</feature>
<organism evidence="2 3">
    <name type="scientific">Sediminicola luteus</name>
    <dbReference type="NCBI Taxonomy" id="319238"/>
    <lineage>
        <taxon>Bacteria</taxon>
        <taxon>Pseudomonadati</taxon>
        <taxon>Bacteroidota</taxon>
        <taxon>Flavobacteriia</taxon>
        <taxon>Flavobacteriales</taxon>
        <taxon>Flavobacteriaceae</taxon>
        <taxon>Sediminicola</taxon>
    </lineage>
</organism>
<dbReference type="EMBL" id="NBWU01000001">
    <property type="protein sequence ID" value="PCE65851.1"/>
    <property type="molecule type" value="Genomic_DNA"/>
</dbReference>
<reference evidence="2 3" key="1">
    <citation type="submission" date="2017-04" db="EMBL/GenBank/DDBJ databases">
        <title>A new member of the family Flavobacteriaceae isolated from ascidians.</title>
        <authorList>
            <person name="Chen L."/>
        </authorList>
    </citation>
    <scope>NUCLEOTIDE SEQUENCE [LARGE SCALE GENOMIC DNA]</scope>
    <source>
        <strain evidence="2 3">HQA918</strain>
    </source>
</reference>
<accession>A0A2A4GBR7</accession>
<feature type="region of interest" description="Disordered" evidence="1">
    <location>
        <begin position="148"/>
        <end position="295"/>
    </location>
</feature>
<feature type="compositionally biased region" description="Basic and acidic residues" evidence="1">
    <location>
        <begin position="183"/>
        <end position="196"/>
    </location>
</feature>
<comment type="caution">
    <text evidence="2">The sequence shown here is derived from an EMBL/GenBank/DDBJ whole genome shotgun (WGS) entry which is preliminary data.</text>
</comment>
<proteinExistence type="predicted"/>
<dbReference type="RefSeq" id="WP_097441379.1">
    <property type="nucleotide sequence ID" value="NZ_NBWU01000001.1"/>
</dbReference>
<gene>
    <name evidence="2" type="ORF">B7P33_00685</name>
</gene>
<dbReference type="AlphaFoldDB" id="A0A2A4GBR7"/>
<name>A0A2A4GBR7_9FLAO</name>
<evidence type="ECO:0000313" key="3">
    <source>
        <dbReference type="Proteomes" id="UP000219559"/>
    </source>
</evidence>
<keyword evidence="3" id="KW-1185">Reference proteome</keyword>
<sequence>MEVSVFTKLIEKPEQVNSPVLVHQLEDVLAEYPYFQAARALHVKGLKNLNSFKYNGALKRSAAYTTNREVLFQLLTSDRFKANETAQTISERHVPLMEKEVTAEEILPNKEVRGIIETDLPREQIALPRDKNEAEQILDPALFEQQQEDIQEEPSINQEAVAEKPTLASSKKKKKKKKKKNGKDKAEALSEQKIKDTPTPIEILPSIAISDPKEDEPTLEKKEAPSTYSTQVKPPKGNKKGSRHSFAQWLQLTQQPDESIEPPKESEEEKASPDLPAVTEPKTPPTPIAEEADSKKKKFELIDRFIEQSPKIVPQKQLETKVDIKESTKLDKNELMTVTLAKIYVEQKRYKKAIQAYKILSLKYPEKSGFFADRINEVRALQQDKD</sequence>